<evidence type="ECO:0000256" key="1">
    <source>
        <dbReference type="ARBA" id="ARBA00006484"/>
    </source>
</evidence>
<evidence type="ECO:0000259" key="3">
    <source>
        <dbReference type="SMART" id="SM00822"/>
    </source>
</evidence>
<dbReference type="EMBL" id="PXYK01000007">
    <property type="protein sequence ID" value="PSJ61720.1"/>
    <property type="molecule type" value="Genomic_DNA"/>
</dbReference>
<dbReference type="InterPro" id="IPR036291">
    <property type="entry name" value="NAD(P)-bd_dom_sf"/>
</dbReference>
<proteinExistence type="inferred from homology"/>
<dbReference type="InterPro" id="IPR002347">
    <property type="entry name" value="SDR_fam"/>
</dbReference>
<dbReference type="SUPFAM" id="SSF51735">
    <property type="entry name" value="NAD(P)-binding Rossmann-fold domains"/>
    <property type="match status" value="1"/>
</dbReference>
<evidence type="ECO:0000313" key="4">
    <source>
        <dbReference type="EMBL" id="PSJ61720.1"/>
    </source>
</evidence>
<dbReference type="AlphaFoldDB" id="A0A2P7SGX4"/>
<dbReference type="PROSITE" id="PS00061">
    <property type="entry name" value="ADH_SHORT"/>
    <property type="match status" value="1"/>
</dbReference>
<feature type="domain" description="Ketoreductase" evidence="3">
    <location>
        <begin position="14"/>
        <end position="189"/>
    </location>
</feature>
<evidence type="ECO:0000256" key="2">
    <source>
        <dbReference type="ARBA" id="ARBA00023002"/>
    </source>
</evidence>
<dbReference type="InterPro" id="IPR020904">
    <property type="entry name" value="Sc_DH/Rdtase_CS"/>
</dbReference>
<organism evidence="4 5">
    <name type="scientific">Kumtagia ephedrae</name>
    <dbReference type="NCBI Taxonomy" id="2116701"/>
    <lineage>
        <taxon>Bacteria</taxon>
        <taxon>Pseudomonadati</taxon>
        <taxon>Pseudomonadota</taxon>
        <taxon>Alphaproteobacteria</taxon>
        <taxon>Hyphomicrobiales</taxon>
        <taxon>Phyllobacteriaceae</taxon>
        <taxon>Kumtagia</taxon>
    </lineage>
</organism>
<dbReference type="Pfam" id="PF13561">
    <property type="entry name" value="adh_short_C2"/>
    <property type="match status" value="1"/>
</dbReference>
<gene>
    <name evidence="4" type="ORF">C7I84_08935</name>
</gene>
<evidence type="ECO:0000313" key="5">
    <source>
        <dbReference type="Proteomes" id="UP000241229"/>
    </source>
</evidence>
<dbReference type="GO" id="GO:0016616">
    <property type="term" value="F:oxidoreductase activity, acting on the CH-OH group of donors, NAD or NADP as acceptor"/>
    <property type="evidence" value="ECO:0007669"/>
    <property type="project" value="UniProtKB-ARBA"/>
</dbReference>
<dbReference type="FunFam" id="3.40.50.720:FF:000084">
    <property type="entry name" value="Short-chain dehydrogenase reductase"/>
    <property type="match status" value="1"/>
</dbReference>
<dbReference type="PANTHER" id="PTHR42760:SF115">
    <property type="entry name" value="3-OXOACYL-[ACYL-CARRIER-PROTEIN] REDUCTASE FABG"/>
    <property type="match status" value="1"/>
</dbReference>
<keyword evidence="5" id="KW-1185">Reference proteome</keyword>
<comment type="caution">
    <text evidence="4">The sequence shown here is derived from an EMBL/GenBank/DDBJ whole genome shotgun (WGS) entry which is preliminary data.</text>
</comment>
<dbReference type="NCBIfam" id="NF005559">
    <property type="entry name" value="PRK07231.1"/>
    <property type="match status" value="1"/>
</dbReference>
<dbReference type="RefSeq" id="WP_106771828.1">
    <property type="nucleotide sequence ID" value="NZ_PXYK01000007.1"/>
</dbReference>
<sequence length="252" mass="25952">MSEANPDLLDFSGRTVLVTGAATGIGRAIAEAFSARGARVALTDRDPKVIEVASVLGAKHLGHVVDVTDEAGVEAAVAAVDKAFGRIDILVNNAGIGPLAPAESYPTAEWDRTLGINLKGAFLVARAVAPGMLERGFGRVVNMASQASVIGIEGHVAYCASKAGIIGMTNCMALEWGPRGVTVNAVSPTVVETELGLSGWAGEKGDRARAAIPTRRFARPWEIAAAVLYLASDAAAMVNGSNLVIDVGYTIA</sequence>
<protein>
    <submittedName>
        <fullName evidence="4">D-threitol dehydrogenase</fullName>
    </submittedName>
</protein>
<dbReference type="CDD" id="cd05233">
    <property type="entry name" value="SDR_c"/>
    <property type="match status" value="1"/>
</dbReference>
<dbReference type="PRINTS" id="PR00080">
    <property type="entry name" value="SDRFAMILY"/>
</dbReference>
<reference evidence="4 5" key="1">
    <citation type="submission" date="2018-03" db="EMBL/GenBank/DDBJ databases">
        <title>The draft genome of Mesorhizobium sp. 6GN-30.</title>
        <authorList>
            <person name="Liu L."/>
            <person name="Li L."/>
            <person name="Wang T."/>
            <person name="Zhang X."/>
            <person name="Liang L."/>
        </authorList>
    </citation>
    <scope>NUCLEOTIDE SEQUENCE [LARGE SCALE GENOMIC DNA]</scope>
    <source>
        <strain evidence="4 5">6GN30</strain>
    </source>
</reference>
<comment type="similarity">
    <text evidence="1">Belongs to the short-chain dehydrogenases/reductases (SDR) family.</text>
</comment>
<name>A0A2P7SGX4_9HYPH</name>
<dbReference type="PANTHER" id="PTHR42760">
    <property type="entry name" value="SHORT-CHAIN DEHYDROGENASES/REDUCTASES FAMILY MEMBER"/>
    <property type="match status" value="1"/>
</dbReference>
<dbReference type="NCBIfam" id="NF005309">
    <property type="entry name" value="PRK06841.1"/>
    <property type="match status" value="1"/>
</dbReference>
<dbReference type="SMART" id="SM00822">
    <property type="entry name" value="PKS_KR"/>
    <property type="match status" value="1"/>
</dbReference>
<dbReference type="Proteomes" id="UP000241229">
    <property type="component" value="Unassembled WGS sequence"/>
</dbReference>
<dbReference type="PRINTS" id="PR00081">
    <property type="entry name" value="GDHRDH"/>
</dbReference>
<dbReference type="OrthoDB" id="9805986at2"/>
<dbReference type="InterPro" id="IPR057326">
    <property type="entry name" value="KR_dom"/>
</dbReference>
<keyword evidence="2" id="KW-0560">Oxidoreductase</keyword>
<accession>A0A2P7SGX4</accession>
<dbReference type="Gene3D" id="3.40.50.720">
    <property type="entry name" value="NAD(P)-binding Rossmann-like Domain"/>
    <property type="match status" value="1"/>
</dbReference>